<dbReference type="SUPFAM" id="SSF56112">
    <property type="entry name" value="Protein kinase-like (PK-like)"/>
    <property type="match status" value="1"/>
</dbReference>
<feature type="domain" description="Protein kinase" evidence="1">
    <location>
        <begin position="263"/>
        <end position="309"/>
    </location>
</feature>
<dbReference type="AlphaFoldDB" id="A0AAD5WXW8"/>
<organism evidence="2 3">
    <name type="scientific">Zalerion maritima</name>
    <dbReference type="NCBI Taxonomy" id="339359"/>
    <lineage>
        <taxon>Eukaryota</taxon>
        <taxon>Fungi</taxon>
        <taxon>Dikarya</taxon>
        <taxon>Ascomycota</taxon>
        <taxon>Pezizomycotina</taxon>
        <taxon>Sordariomycetes</taxon>
        <taxon>Lulworthiomycetidae</taxon>
        <taxon>Lulworthiales</taxon>
        <taxon>Lulworthiaceae</taxon>
        <taxon>Zalerion</taxon>
    </lineage>
</organism>
<keyword evidence="3" id="KW-1185">Reference proteome</keyword>
<dbReference type="Proteomes" id="UP001201980">
    <property type="component" value="Unassembled WGS sequence"/>
</dbReference>
<protein>
    <recommendedName>
        <fullName evidence="1">Protein kinase domain-containing protein</fullName>
    </recommendedName>
</protein>
<dbReference type="Pfam" id="PF00069">
    <property type="entry name" value="Pkinase"/>
    <property type="match status" value="1"/>
</dbReference>
<dbReference type="GO" id="GO:0005524">
    <property type="term" value="F:ATP binding"/>
    <property type="evidence" value="ECO:0007669"/>
    <property type="project" value="InterPro"/>
</dbReference>
<dbReference type="InterPro" id="IPR011009">
    <property type="entry name" value="Kinase-like_dom_sf"/>
</dbReference>
<comment type="caution">
    <text evidence="2">The sequence shown here is derived from an EMBL/GenBank/DDBJ whole genome shotgun (WGS) entry which is preliminary data.</text>
</comment>
<evidence type="ECO:0000313" key="3">
    <source>
        <dbReference type="Proteomes" id="UP001201980"/>
    </source>
</evidence>
<dbReference type="Gene3D" id="1.10.510.10">
    <property type="entry name" value="Transferase(Phosphotransferase) domain 1"/>
    <property type="match status" value="1"/>
</dbReference>
<name>A0AAD5WXW8_9PEZI</name>
<sequence length="444" mass="49580">MLAALREPPRNALEEERAAFPTHATEDDCDIIIRTNNGWLFYCQIDPGRFYRSPEVTEQYFKCLNMLRSGEEEMDDFYVEDASDWLMKPFGSLVAQMAPATVPLPVLTTSGRPTLSQYLFPQQVSCILNATDNRPQPLRVDTQESIWRVSTLKLADGFAGDLDQWTQCYHPSSIEVYYGCPQDVLIKPLARVIATGSDGGSVTCFFKPFRASSRSPPANIELMTHRKIATAQLPPSTTCMLFSWIDKRAVLSRGLAERSPTSLRQRWASQIGASIKKLHQESIIWGDAKAENVLIDKNDDAWIIDFGGSYTPGTKYDAPGEALFEDTNSWAALSNILGNFAAGPDLETACVDVALDECVTDSLTLLDLVVQGELVVFDMREMALVESQRAGLSLELKDNGEHVSRAVNVYIDDKLAEIESLRHDDQLRDQVRVILRRKANGTFI</sequence>
<accession>A0AAD5WXW8</accession>
<proteinExistence type="predicted"/>
<evidence type="ECO:0000313" key="2">
    <source>
        <dbReference type="EMBL" id="KAJ2906935.1"/>
    </source>
</evidence>
<dbReference type="EMBL" id="JAKWBI020000007">
    <property type="protein sequence ID" value="KAJ2906935.1"/>
    <property type="molecule type" value="Genomic_DNA"/>
</dbReference>
<gene>
    <name evidence="2" type="ORF">MKZ38_009798</name>
</gene>
<reference evidence="2" key="1">
    <citation type="submission" date="2022-07" db="EMBL/GenBank/DDBJ databases">
        <title>Draft genome sequence of Zalerion maritima ATCC 34329, a (micro)plastics degrading marine fungus.</title>
        <authorList>
            <person name="Paco A."/>
            <person name="Goncalves M.F.M."/>
            <person name="Rocha-Santos T.A.P."/>
            <person name="Alves A."/>
        </authorList>
    </citation>
    <scope>NUCLEOTIDE SEQUENCE</scope>
    <source>
        <strain evidence="2">ATCC 34329</strain>
    </source>
</reference>
<evidence type="ECO:0000259" key="1">
    <source>
        <dbReference type="Pfam" id="PF00069"/>
    </source>
</evidence>
<dbReference type="InterPro" id="IPR000719">
    <property type="entry name" value="Prot_kinase_dom"/>
</dbReference>
<dbReference type="GO" id="GO:0004672">
    <property type="term" value="F:protein kinase activity"/>
    <property type="evidence" value="ECO:0007669"/>
    <property type="project" value="InterPro"/>
</dbReference>